<comment type="caution">
    <text evidence="2">The sequence shown here is derived from an EMBL/GenBank/DDBJ whole genome shotgun (WGS) entry which is preliminary data.</text>
</comment>
<dbReference type="AlphaFoldDB" id="U7DC20"/>
<evidence type="ECO:0000313" key="2">
    <source>
        <dbReference type="EMBL" id="ERP39128.1"/>
    </source>
</evidence>
<reference evidence="2 3" key="1">
    <citation type="journal article" date="2013" name="Environ. Microbiol.">
        <title>Genome analysis of Chitinivibrio alkaliphilus gen. nov., sp. nov., a novel extremely haloalkaliphilic anaerobic chitinolytic bacterium from the candidate phylum Termite Group 3.</title>
        <authorList>
            <person name="Sorokin D.Y."/>
            <person name="Gumerov V.M."/>
            <person name="Rakitin A.L."/>
            <person name="Beletsky A.V."/>
            <person name="Damste J.S."/>
            <person name="Muyzer G."/>
            <person name="Mardanov A.V."/>
            <person name="Ravin N.V."/>
        </authorList>
    </citation>
    <scope>NUCLEOTIDE SEQUENCE [LARGE SCALE GENOMIC DNA]</scope>
    <source>
        <strain evidence="2 3">ACht1</strain>
    </source>
</reference>
<dbReference type="InterPro" id="IPR002509">
    <property type="entry name" value="NODB_dom"/>
</dbReference>
<dbReference type="Gene3D" id="3.20.20.370">
    <property type="entry name" value="Glycoside hydrolase/deacetylase"/>
    <property type="match status" value="1"/>
</dbReference>
<evidence type="ECO:0000313" key="3">
    <source>
        <dbReference type="Proteomes" id="UP000017148"/>
    </source>
</evidence>
<evidence type="ECO:0000259" key="1">
    <source>
        <dbReference type="PROSITE" id="PS51677"/>
    </source>
</evidence>
<dbReference type="PROSITE" id="PS51677">
    <property type="entry name" value="NODB"/>
    <property type="match status" value="1"/>
</dbReference>
<dbReference type="OrthoDB" id="9784220at2"/>
<dbReference type="InterPro" id="IPR022560">
    <property type="entry name" value="DUF3473"/>
</dbReference>
<organism evidence="2 3">
    <name type="scientific">Chitinivibrio alkaliphilus ACht1</name>
    <dbReference type="NCBI Taxonomy" id="1313304"/>
    <lineage>
        <taxon>Bacteria</taxon>
        <taxon>Pseudomonadati</taxon>
        <taxon>Fibrobacterota</taxon>
        <taxon>Chitinivibrionia</taxon>
        <taxon>Chitinivibrionales</taxon>
        <taxon>Chitinivibrionaceae</taxon>
        <taxon>Chitinivibrio</taxon>
    </lineage>
</organism>
<name>U7DC20_9BACT</name>
<dbReference type="PANTHER" id="PTHR47561:SF1">
    <property type="entry name" value="POLYSACCHARIDE DEACETYLASE FAMILY PROTEIN (AFU_ORTHOLOGUE AFUA_6G05030)"/>
    <property type="match status" value="1"/>
</dbReference>
<dbReference type="GO" id="GO:0016810">
    <property type="term" value="F:hydrolase activity, acting on carbon-nitrogen (but not peptide) bonds"/>
    <property type="evidence" value="ECO:0007669"/>
    <property type="project" value="InterPro"/>
</dbReference>
<dbReference type="PANTHER" id="PTHR47561">
    <property type="entry name" value="POLYSACCHARIDE DEACETYLASE FAMILY PROTEIN (AFU_ORTHOLOGUE AFUA_6G05030)"/>
    <property type="match status" value="1"/>
</dbReference>
<dbReference type="STRING" id="1313304.CALK_0295"/>
<dbReference type="GO" id="GO:0005975">
    <property type="term" value="P:carbohydrate metabolic process"/>
    <property type="evidence" value="ECO:0007669"/>
    <property type="project" value="InterPro"/>
</dbReference>
<protein>
    <submittedName>
        <fullName evidence="2">Polysaccharide deacetylase</fullName>
    </submittedName>
</protein>
<dbReference type="RefSeq" id="WP_022635841.1">
    <property type="nucleotide sequence ID" value="NZ_ASJR01000002.1"/>
</dbReference>
<dbReference type="InterPro" id="IPR014344">
    <property type="entry name" value="XrtA_polysacc_deacetyl"/>
</dbReference>
<dbReference type="Proteomes" id="UP000017148">
    <property type="component" value="Unassembled WGS sequence"/>
</dbReference>
<gene>
    <name evidence="2" type="ORF">CALK_0295</name>
</gene>
<dbReference type="InterPro" id="IPR045235">
    <property type="entry name" value="PuuE_HpPgdA-like"/>
</dbReference>
<dbReference type="Pfam" id="PF01522">
    <property type="entry name" value="Polysacc_deac_1"/>
    <property type="match status" value="1"/>
</dbReference>
<dbReference type="NCBIfam" id="TIGR03006">
    <property type="entry name" value="pepcterm_polyde"/>
    <property type="match status" value="1"/>
</dbReference>
<proteinExistence type="predicted"/>
<dbReference type="EMBL" id="ASJR01000002">
    <property type="protein sequence ID" value="ERP39128.1"/>
    <property type="molecule type" value="Genomic_DNA"/>
</dbReference>
<dbReference type="eggNOG" id="COG0726">
    <property type="taxonomic scope" value="Bacteria"/>
</dbReference>
<dbReference type="SUPFAM" id="SSF88713">
    <property type="entry name" value="Glycoside hydrolase/deacetylase"/>
    <property type="match status" value="1"/>
</dbReference>
<dbReference type="PATRIC" id="fig|1313304.3.peg.278"/>
<dbReference type="CDD" id="cd10941">
    <property type="entry name" value="CE4_PuuE_HpPgdA_like_2"/>
    <property type="match status" value="1"/>
</dbReference>
<dbReference type="Pfam" id="PF11959">
    <property type="entry name" value="DUF3473"/>
    <property type="match status" value="1"/>
</dbReference>
<accession>U7DC20</accession>
<sequence>MTCMHALSIDLEDWFMVQNFANRYSHADWDRLELRVAANTAKLLDLFDECGVRATFFVLGWIAHRLPDLITEIEHRGHEIGTHGYGHERVIDLGPEAFRRDLFVSLEHLARCAKNPIIGFRAPSFSVDPTQDWIFKTLSDAGILYDSSLFPVPFHPDYANAGVPLEPYEIRQGLMEFPMTCIPRFGMNIPCSGGGYFRMFPYQWFKYGFRHCEKHGRPGVFYLHPWEIDPGQPRVTGLPLSKRFRHYVNQHKTYPRLRRLLHDFSFSPLKDVLELG</sequence>
<feature type="domain" description="NodB homology" evidence="1">
    <location>
        <begin position="21"/>
        <end position="276"/>
    </location>
</feature>
<dbReference type="InterPro" id="IPR011330">
    <property type="entry name" value="Glyco_hydro/deAcase_b/a-brl"/>
</dbReference>
<keyword evidence="3" id="KW-1185">Reference proteome</keyword>